<dbReference type="EMBL" id="BQNB010012145">
    <property type="protein sequence ID" value="GJS99784.1"/>
    <property type="molecule type" value="Genomic_DNA"/>
</dbReference>
<dbReference type="InterPro" id="IPR001611">
    <property type="entry name" value="Leu-rich_rpt"/>
</dbReference>
<keyword evidence="7" id="KW-0677">Repeat</keyword>
<name>A0ABQ5AAX9_9ASTR</name>
<evidence type="ECO:0000256" key="4">
    <source>
        <dbReference type="ARBA" id="ARBA00022614"/>
    </source>
</evidence>
<keyword evidence="9 11" id="KW-0472">Membrane</keyword>
<dbReference type="Pfam" id="PF00560">
    <property type="entry name" value="LRR_1"/>
    <property type="match status" value="10"/>
</dbReference>
<comment type="subcellular location">
    <subcellularLocation>
        <location evidence="1">Cell membrane</location>
        <topology evidence="1">Single-pass type I membrane protein</topology>
    </subcellularLocation>
</comment>
<dbReference type="SUPFAM" id="SSF52058">
    <property type="entry name" value="L domain-like"/>
    <property type="match status" value="1"/>
</dbReference>
<comment type="caution">
    <text evidence="14">The sequence shown here is derived from an EMBL/GenBank/DDBJ whole genome shotgun (WGS) entry which is preliminary data.</text>
</comment>
<reference evidence="14" key="1">
    <citation type="journal article" date="2022" name="Int. J. Mol. Sci.">
        <title>Draft Genome of Tanacetum Coccineum: Genomic Comparison of Closely Related Tanacetum-Family Plants.</title>
        <authorList>
            <person name="Yamashiro T."/>
            <person name="Shiraishi A."/>
            <person name="Nakayama K."/>
            <person name="Satake H."/>
        </authorList>
    </citation>
    <scope>NUCLEOTIDE SEQUENCE</scope>
</reference>
<evidence type="ECO:0000256" key="12">
    <source>
        <dbReference type="SAM" id="SignalP"/>
    </source>
</evidence>
<dbReference type="Proteomes" id="UP001151760">
    <property type="component" value="Unassembled WGS sequence"/>
</dbReference>
<evidence type="ECO:0000256" key="5">
    <source>
        <dbReference type="ARBA" id="ARBA00022692"/>
    </source>
</evidence>
<evidence type="ECO:0000313" key="15">
    <source>
        <dbReference type="Proteomes" id="UP001151760"/>
    </source>
</evidence>
<evidence type="ECO:0000256" key="1">
    <source>
        <dbReference type="ARBA" id="ARBA00004251"/>
    </source>
</evidence>
<keyword evidence="8 11" id="KW-1133">Transmembrane helix</keyword>
<evidence type="ECO:0000256" key="9">
    <source>
        <dbReference type="ARBA" id="ARBA00023136"/>
    </source>
</evidence>
<gene>
    <name evidence="14" type="ORF">Tco_0820954</name>
</gene>
<dbReference type="SUPFAM" id="SSF52075">
    <property type="entry name" value="Outer arm dynein light chain 1"/>
    <property type="match status" value="1"/>
</dbReference>
<sequence length="1044" mass="114546">MKTQLCFYIFFIPFCLFFLDVSGQCQDGQRSVLIQLKDSLQFASTLSTKLVYWNTNVTTDCCTWGGVTCSSSGQVIGLDLSNEAILGGIDNSSVLFNLKNLQSLNLAANNFANNFNFTQIPSRIGNFASLLDLNLSNSGFFGQIPGELSQLTSLQSLDLSSLFSYGTWSLKLETPNLTTLVQNLTRLRYLFLDNVNISSQKFDWCQGLSASLPNLEVLSLSNCQLSGPLDDPLGKLQSLSVIRLALNKLSSPVPEFFANFKNLTVLNLASCNLTGTFPKKVLQLESLQILDLSVNTNLYGSLPDFPINGSLRSLVLSTTNFSGEIPQSIGNLKNLYRIELHTTNFGGGIPKSMENLTQLSYLDLSSNKFIGEIPSFKLCKNLTHIDLSRNGLSGMIPSDHFQDLNNLISVDLGFNSFNGSIPSSLFSLQLLQQIKVSNNDFEGFLPNFSNPSLISLDTLDLSGNKLEGEVPKSFFELRKLRVLLLSSNNLSGTVRTIDFQDRLSNLTTLDLSFNNLSIMTSDNLTLVSRLPKFSSLKLASCNLKKFPNLRNQTRLITLDLSDNKIQGEIPNWIWKVGNGSLSYMSLSRNHLTGFEEPYSFPDLSVLDLHFNNLSGEIPIPPQTATFIDYSKNLFDSSLPESIGKNLTFVYFFSVSDNLLTGAIPESICNAIYLKVLDLSNNYLTGVIPPCLLGFTSSLGVLNLGNNCLSGQIEGMFPSTCGLNTLDLHGNSLEGKIPESLVNCTMLEVLNLGNNKINDTYPCSLGNSTNLRVLVLRNNRFHGSVQCPPNQHNNWPKLQIVDIASNEFSGAIPGNYFLQWGAMMNDDNGNPTSQKHLTFQVFQLSGGILSRDTVTVRVKGFDLELVKILTVFTFVDISRNRFSGVIPSTIGWLNALHLLNVSHNEFAGLIPQSMGNLSQLEALDMSRNKLTGNIPSSFTRLNFLSNLNLSYNQLEGRIPAGTQLQTLENNSYIGNKGLCGPPLIRTCTSSAVPVPPNSDTSSDGNDWQTFFNGMGAGAGSLAVAAVLYTLYKANTSSTTRQTRSV</sequence>
<evidence type="ECO:0000256" key="11">
    <source>
        <dbReference type="SAM" id="Phobius"/>
    </source>
</evidence>
<keyword evidence="10" id="KW-0325">Glycoprotein</keyword>
<protein>
    <submittedName>
        <fullName evidence="14">Leucine-rich repeat-containing protein</fullName>
    </submittedName>
</protein>
<keyword evidence="15" id="KW-1185">Reference proteome</keyword>
<feature type="signal peptide" evidence="12">
    <location>
        <begin position="1"/>
        <end position="23"/>
    </location>
</feature>
<evidence type="ECO:0000256" key="3">
    <source>
        <dbReference type="ARBA" id="ARBA00022475"/>
    </source>
</evidence>
<evidence type="ECO:0000256" key="8">
    <source>
        <dbReference type="ARBA" id="ARBA00022989"/>
    </source>
</evidence>
<dbReference type="InterPro" id="IPR003591">
    <property type="entry name" value="Leu-rich_rpt_typical-subtyp"/>
</dbReference>
<evidence type="ECO:0000256" key="2">
    <source>
        <dbReference type="ARBA" id="ARBA00009592"/>
    </source>
</evidence>
<organism evidence="14 15">
    <name type="scientific">Tanacetum coccineum</name>
    <dbReference type="NCBI Taxonomy" id="301880"/>
    <lineage>
        <taxon>Eukaryota</taxon>
        <taxon>Viridiplantae</taxon>
        <taxon>Streptophyta</taxon>
        <taxon>Embryophyta</taxon>
        <taxon>Tracheophyta</taxon>
        <taxon>Spermatophyta</taxon>
        <taxon>Magnoliopsida</taxon>
        <taxon>eudicotyledons</taxon>
        <taxon>Gunneridae</taxon>
        <taxon>Pentapetalae</taxon>
        <taxon>asterids</taxon>
        <taxon>campanulids</taxon>
        <taxon>Asterales</taxon>
        <taxon>Asteraceae</taxon>
        <taxon>Asteroideae</taxon>
        <taxon>Anthemideae</taxon>
        <taxon>Anthemidinae</taxon>
        <taxon>Tanacetum</taxon>
    </lineage>
</organism>
<evidence type="ECO:0000256" key="6">
    <source>
        <dbReference type="ARBA" id="ARBA00022729"/>
    </source>
</evidence>
<keyword evidence="6 12" id="KW-0732">Signal</keyword>
<dbReference type="Gene3D" id="3.80.10.10">
    <property type="entry name" value="Ribonuclease Inhibitor"/>
    <property type="match status" value="5"/>
</dbReference>
<dbReference type="PRINTS" id="PR00019">
    <property type="entry name" value="LEURICHRPT"/>
</dbReference>
<dbReference type="Pfam" id="PF13855">
    <property type="entry name" value="LRR_8"/>
    <property type="match status" value="1"/>
</dbReference>
<keyword evidence="4" id="KW-0433">Leucine-rich repeat</keyword>
<proteinExistence type="inferred from homology"/>
<feature type="domain" description="Leucine-rich repeat-containing N-terminal plant-type" evidence="13">
    <location>
        <begin position="28"/>
        <end position="70"/>
    </location>
</feature>
<evidence type="ECO:0000256" key="7">
    <source>
        <dbReference type="ARBA" id="ARBA00022737"/>
    </source>
</evidence>
<feature type="transmembrane region" description="Helical" evidence="11">
    <location>
        <begin position="1009"/>
        <end position="1030"/>
    </location>
</feature>
<dbReference type="InterPro" id="IPR046956">
    <property type="entry name" value="RLP23-like"/>
</dbReference>
<evidence type="ECO:0000259" key="13">
    <source>
        <dbReference type="Pfam" id="PF08263"/>
    </source>
</evidence>
<dbReference type="Pfam" id="PF08263">
    <property type="entry name" value="LRRNT_2"/>
    <property type="match status" value="1"/>
</dbReference>
<reference evidence="14" key="2">
    <citation type="submission" date="2022-01" db="EMBL/GenBank/DDBJ databases">
        <authorList>
            <person name="Yamashiro T."/>
            <person name="Shiraishi A."/>
            <person name="Satake H."/>
            <person name="Nakayama K."/>
        </authorList>
    </citation>
    <scope>NUCLEOTIDE SEQUENCE</scope>
</reference>
<dbReference type="SUPFAM" id="SSF52047">
    <property type="entry name" value="RNI-like"/>
    <property type="match status" value="1"/>
</dbReference>
<dbReference type="PROSITE" id="PS51450">
    <property type="entry name" value="LRR"/>
    <property type="match status" value="2"/>
</dbReference>
<accession>A0ABQ5AAX9</accession>
<dbReference type="PANTHER" id="PTHR48061:SF51">
    <property type="entry name" value="RECEPTOR LIKE PROTEIN 30-LIKE"/>
    <property type="match status" value="1"/>
</dbReference>
<dbReference type="PANTHER" id="PTHR48061">
    <property type="entry name" value="LEUCINE-RICH REPEAT RECEPTOR PROTEIN KINASE EMS1-LIKE-RELATED"/>
    <property type="match status" value="1"/>
</dbReference>
<dbReference type="SMART" id="SM00369">
    <property type="entry name" value="LRR_TYP"/>
    <property type="match status" value="9"/>
</dbReference>
<dbReference type="InterPro" id="IPR032675">
    <property type="entry name" value="LRR_dom_sf"/>
</dbReference>
<keyword evidence="5 11" id="KW-0812">Transmembrane</keyword>
<feature type="chain" id="PRO_5047325365" evidence="12">
    <location>
        <begin position="24"/>
        <end position="1044"/>
    </location>
</feature>
<comment type="similarity">
    <text evidence="2">Belongs to the RLP family.</text>
</comment>
<keyword evidence="3" id="KW-1003">Cell membrane</keyword>
<evidence type="ECO:0000313" key="14">
    <source>
        <dbReference type="EMBL" id="GJS99784.1"/>
    </source>
</evidence>
<evidence type="ECO:0000256" key="10">
    <source>
        <dbReference type="ARBA" id="ARBA00023180"/>
    </source>
</evidence>
<dbReference type="InterPro" id="IPR013210">
    <property type="entry name" value="LRR_N_plant-typ"/>
</dbReference>